<dbReference type="EMBL" id="JABEZY010000001">
    <property type="protein sequence ID" value="MBA0733139.1"/>
    <property type="molecule type" value="Genomic_DNA"/>
</dbReference>
<name>A0A7J9BBP4_GOSGO</name>
<dbReference type="AlphaFoldDB" id="A0A7J9BBP4"/>
<evidence type="ECO:0000313" key="2">
    <source>
        <dbReference type="Proteomes" id="UP000593579"/>
    </source>
</evidence>
<keyword evidence="2" id="KW-1185">Reference proteome</keyword>
<sequence length="30" mass="3463">MAIRLNRIVSVNKVPKGYLQFMLEKTRSGL</sequence>
<organism evidence="1 2">
    <name type="scientific">Gossypium gossypioides</name>
    <name type="common">Mexican cotton</name>
    <name type="synonym">Selera gossypioides</name>
    <dbReference type="NCBI Taxonomy" id="34282"/>
    <lineage>
        <taxon>Eukaryota</taxon>
        <taxon>Viridiplantae</taxon>
        <taxon>Streptophyta</taxon>
        <taxon>Embryophyta</taxon>
        <taxon>Tracheophyta</taxon>
        <taxon>Spermatophyta</taxon>
        <taxon>Magnoliopsida</taxon>
        <taxon>eudicotyledons</taxon>
        <taxon>Gunneridae</taxon>
        <taxon>Pentapetalae</taxon>
        <taxon>rosids</taxon>
        <taxon>malvids</taxon>
        <taxon>Malvales</taxon>
        <taxon>Malvaceae</taxon>
        <taxon>Malvoideae</taxon>
        <taxon>Gossypium</taxon>
    </lineage>
</organism>
<proteinExistence type="predicted"/>
<protein>
    <submittedName>
        <fullName evidence="1">Uncharacterized protein</fullName>
    </submittedName>
</protein>
<evidence type="ECO:0000313" key="1">
    <source>
        <dbReference type="EMBL" id="MBA0733139.1"/>
    </source>
</evidence>
<gene>
    <name evidence="1" type="ORF">Gogos_017178</name>
</gene>
<comment type="caution">
    <text evidence="1">The sequence shown here is derived from an EMBL/GenBank/DDBJ whole genome shotgun (WGS) entry which is preliminary data.</text>
</comment>
<accession>A0A7J9BBP4</accession>
<reference evidence="1 2" key="1">
    <citation type="journal article" date="2019" name="Genome Biol. Evol.">
        <title>Insights into the evolution of the New World diploid cottons (Gossypium, subgenus Houzingenia) based on genome sequencing.</title>
        <authorList>
            <person name="Grover C.E."/>
            <person name="Arick M.A. 2nd"/>
            <person name="Thrash A."/>
            <person name="Conover J.L."/>
            <person name="Sanders W.S."/>
            <person name="Peterson D.G."/>
            <person name="Frelichowski J.E."/>
            <person name="Scheffler J.A."/>
            <person name="Scheffler B.E."/>
            <person name="Wendel J.F."/>
        </authorList>
    </citation>
    <scope>NUCLEOTIDE SEQUENCE [LARGE SCALE GENOMIC DNA]</scope>
    <source>
        <strain evidence="1">5</strain>
        <tissue evidence="1">Leaf</tissue>
    </source>
</reference>
<dbReference type="Proteomes" id="UP000593579">
    <property type="component" value="Unassembled WGS sequence"/>
</dbReference>